<accession>A0ABQ8CQZ5</accession>
<evidence type="ECO:0000313" key="2">
    <source>
        <dbReference type="Proteomes" id="UP000824890"/>
    </source>
</evidence>
<name>A0ABQ8CQZ5_BRANA</name>
<keyword evidence="2" id="KW-1185">Reference proteome</keyword>
<gene>
    <name evidence="1" type="ORF">HID58_027111</name>
</gene>
<evidence type="ECO:0000313" key="1">
    <source>
        <dbReference type="EMBL" id="KAH0919451.1"/>
    </source>
</evidence>
<reference evidence="1 2" key="1">
    <citation type="submission" date="2021-05" db="EMBL/GenBank/DDBJ databases">
        <title>Genome Assembly of Synthetic Allotetraploid Brassica napus Reveals Homoeologous Exchanges between Subgenomes.</title>
        <authorList>
            <person name="Davis J.T."/>
        </authorList>
    </citation>
    <scope>NUCLEOTIDE SEQUENCE [LARGE SCALE GENOMIC DNA]</scope>
    <source>
        <strain evidence="2">cv. Da-Ae</strain>
        <tissue evidence="1">Seedling</tissue>
    </source>
</reference>
<sequence length="181" mass="20599">LINHKTYVKSRLKCGWNRWRQQTTLGRTNNQCKMRISHLLMIIFMISPRTGYTLKFQLNTGYILQDMIRGRTVRCNSLGWHCHMIHCVGKHMEEFLCMRNLSVTGVSSHLITTSISFRYHAPSEAGADILLDSLRMGTLTAAQNILLDGDLLSIHENNASRATIETFSSTSPFASFSMMDL</sequence>
<dbReference type="Proteomes" id="UP000824890">
    <property type="component" value="Unassembled WGS sequence"/>
</dbReference>
<organism evidence="1 2">
    <name type="scientific">Brassica napus</name>
    <name type="common">Rape</name>
    <dbReference type="NCBI Taxonomy" id="3708"/>
    <lineage>
        <taxon>Eukaryota</taxon>
        <taxon>Viridiplantae</taxon>
        <taxon>Streptophyta</taxon>
        <taxon>Embryophyta</taxon>
        <taxon>Tracheophyta</taxon>
        <taxon>Spermatophyta</taxon>
        <taxon>Magnoliopsida</taxon>
        <taxon>eudicotyledons</taxon>
        <taxon>Gunneridae</taxon>
        <taxon>Pentapetalae</taxon>
        <taxon>rosids</taxon>
        <taxon>malvids</taxon>
        <taxon>Brassicales</taxon>
        <taxon>Brassicaceae</taxon>
        <taxon>Brassiceae</taxon>
        <taxon>Brassica</taxon>
    </lineage>
</organism>
<feature type="non-terminal residue" evidence="1">
    <location>
        <position position="1"/>
    </location>
</feature>
<proteinExistence type="predicted"/>
<dbReference type="EMBL" id="JAGKQM010000007">
    <property type="protein sequence ID" value="KAH0919451.1"/>
    <property type="molecule type" value="Genomic_DNA"/>
</dbReference>
<protein>
    <submittedName>
        <fullName evidence="1">Uncharacterized protein</fullName>
    </submittedName>
</protein>
<comment type="caution">
    <text evidence="1">The sequence shown here is derived from an EMBL/GenBank/DDBJ whole genome shotgun (WGS) entry which is preliminary data.</text>
</comment>